<dbReference type="EMBL" id="CP144521">
    <property type="protein sequence ID" value="WWC69028.1"/>
    <property type="molecule type" value="Genomic_DNA"/>
</dbReference>
<dbReference type="PROSITE" id="PS50097">
    <property type="entry name" value="BTB"/>
    <property type="match status" value="1"/>
</dbReference>
<dbReference type="AlphaFoldDB" id="A0A1B9I6X8"/>
<reference evidence="2" key="1">
    <citation type="submission" date="2013-07" db="EMBL/GenBank/DDBJ databases">
        <title>The Genome Sequence of Cryptococcus pinus CBS10737.</title>
        <authorList>
            <consortium name="The Broad Institute Genome Sequencing Platform"/>
            <person name="Cuomo C."/>
            <person name="Litvintseva A."/>
            <person name="Chen Y."/>
            <person name="Heitman J."/>
            <person name="Sun S."/>
            <person name="Springer D."/>
            <person name="Dromer F."/>
            <person name="Young S.K."/>
            <person name="Zeng Q."/>
            <person name="Gargeya S."/>
            <person name="Fitzgerald M."/>
            <person name="Abouelleil A."/>
            <person name="Alvarado L."/>
            <person name="Berlin A.M."/>
            <person name="Chapman S.B."/>
            <person name="Dewar J."/>
            <person name="Goldberg J."/>
            <person name="Griggs A."/>
            <person name="Gujja S."/>
            <person name="Hansen M."/>
            <person name="Howarth C."/>
            <person name="Imamovic A."/>
            <person name="Larimer J."/>
            <person name="McCowan C."/>
            <person name="Murphy C."/>
            <person name="Pearson M."/>
            <person name="Priest M."/>
            <person name="Roberts A."/>
            <person name="Saif S."/>
            <person name="Shea T."/>
            <person name="Sykes S."/>
            <person name="Wortman J."/>
            <person name="Nusbaum C."/>
            <person name="Birren B."/>
        </authorList>
    </citation>
    <scope>NUCLEOTIDE SEQUENCE [LARGE SCALE GENOMIC DNA]</scope>
    <source>
        <strain evidence="2">CBS 10737</strain>
    </source>
</reference>
<dbReference type="GeneID" id="30171685"/>
<dbReference type="InterPro" id="IPR000210">
    <property type="entry name" value="BTB/POZ_dom"/>
</dbReference>
<gene>
    <name evidence="2" type="ORF">I206_03316</name>
    <name evidence="3" type="ORF">I206_102964</name>
</gene>
<dbReference type="EMBL" id="KI894009">
    <property type="protein sequence ID" value="OCF51249.1"/>
    <property type="molecule type" value="Genomic_DNA"/>
</dbReference>
<evidence type="ECO:0000259" key="1">
    <source>
        <dbReference type="PROSITE" id="PS50097"/>
    </source>
</evidence>
<evidence type="ECO:0000313" key="4">
    <source>
        <dbReference type="Proteomes" id="UP000094020"/>
    </source>
</evidence>
<dbReference type="OrthoDB" id="10337661at2759"/>
<dbReference type="Proteomes" id="UP000094020">
    <property type="component" value="Chromosome 3"/>
</dbReference>
<dbReference type="KEGG" id="kpin:30171685"/>
<proteinExistence type="predicted"/>
<organism evidence="2">
    <name type="scientific">Kwoniella pini CBS 10737</name>
    <dbReference type="NCBI Taxonomy" id="1296096"/>
    <lineage>
        <taxon>Eukaryota</taxon>
        <taxon>Fungi</taxon>
        <taxon>Dikarya</taxon>
        <taxon>Basidiomycota</taxon>
        <taxon>Agaricomycotina</taxon>
        <taxon>Tremellomycetes</taxon>
        <taxon>Tremellales</taxon>
        <taxon>Cryptococcaceae</taxon>
        <taxon>Kwoniella</taxon>
    </lineage>
</organism>
<sequence length="218" mass="25043">MSIAFQGKPYRYNEDFAESCGDLIILTSDGQALKTDSELLKTASPVFDSMLSRLSLDHSSSAIKLYLQTIRDEAIDFTDITYETFKETLNMCLKYETKMQGLGLLGQINEGKGVIGHFGAENGFELFCLMPNFNDMLTSCRIIKDVRSRTVNNTKYGDFWNPQLWKQDTIKDVRGDWVWAYLYAHNPTKYPRGSKDYWEDVSNRFLRLLCGVYDTVVI</sequence>
<keyword evidence="4" id="KW-1185">Reference proteome</keyword>
<reference evidence="3" key="4">
    <citation type="submission" date="2024-02" db="EMBL/GenBank/DDBJ databases">
        <title>Comparative genomics of Cryptococcus and Kwoniella reveals pathogenesis evolution and contrasting modes of karyotype evolution via chromosome fusion or intercentromeric recombination.</title>
        <authorList>
            <person name="Coelho M.A."/>
            <person name="David-Palma M."/>
            <person name="Shea T."/>
            <person name="Bowers K."/>
            <person name="McGinley-Smith S."/>
            <person name="Mohammad A.W."/>
            <person name="Gnirke A."/>
            <person name="Yurkov A.M."/>
            <person name="Nowrousian M."/>
            <person name="Sun S."/>
            <person name="Cuomo C.A."/>
            <person name="Heitman J."/>
        </authorList>
    </citation>
    <scope>NUCLEOTIDE SEQUENCE</scope>
    <source>
        <strain evidence="3">CBS 10737</strain>
    </source>
</reference>
<name>A0A1B9I6X8_9TREE</name>
<reference evidence="3" key="2">
    <citation type="submission" date="2013-07" db="EMBL/GenBank/DDBJ databases">
        <authorList>
            <consortium name="The Broad Institute Genome Sequencing Platform"/>
            <person name="Cuomo C."/>
            <person name="Litvintseva A."/>
            <person name="Chen Y."/>
            <person name="Heitman J."/>
            <person name="Sun S."/>
            <person name="Springer D."/>
            <person name="Dromer F."/>
            <person name="Young S.K."/>
            <person name="Zeng Q."/>
            <person name="Gargeya S."/>
            <person name="Fitzgerald M."/>
            <person name="Abouelleil A."/>
            <person name="Alvarado L."/>
            <person name="Berlin A.M."/>
            <person name="Chapman S.B."/>
            <person name="Dewar J."/>
            <person name="Goldberg J."/>
            <person name="Griggs A."/>
            <person name="Gujja S."/>
            <person name="Hansen M."/>
            <person name="Howarth C."/>
            <person name="Imamovic A."/>
            <person name="Larimer J."/>
            <person name="McCowan C."/>
            <person name="Murphy C."/>
            <person name="Pearson M."/>
            <person name="Priest M."/>
            <person name="Roberts A."/>
            <person name="Saif S."/>
            <person name="Shea T."/>
            <person name="Sykes S."/>
            <person name="Wortman J."/>
            <person name="Nusbaum C."/>
            <person name="Birren B."/>
        </authorList>
    </citation>
    <scope>NUCLEOTIDE SEQUENCE</scope>
    <source>
        <strain evidence="3">CBS 10737</strain>
    </source>
</reference>
<feature type="domain" description="BTB" evidence="1">
    <location>
        <begin position="21"/>
        <end position="101"/>
    </location>
</feature>
<reference evidence="2" key="3">
    <citation type="submission" date="2016-07" db="EMBL/GenBank/DDBJ databases">
        <title>Evolution of pathogenesis and genome organization in the Tremellales.</title>
        <authorList>
            <person name="Cuomo C."/>
            <person name="Litvintseva A."/>
            <person name="Heitman J."/>
            <person name="Chen Y."/>
            <person name="Sun S."/>
            <person name="Springer D."/>
            <person name="Dromer F."/>
            <person name="Young S."/>
            <person name="Zeng Q."/>
            <person name="Chapman S."/>
            <person name="Gujja S."/>
            <person name="Saif S."/>
            <person name="Birren B."/>
        </authorList>
    </citation>
    <scope>NUCLEOTIDE SEQUENCE</scope>
    <source>
        <strain evidence="2">CBS 10737</strain>
    </source>
</reference>
<dbReference type="RefSeq" id="XP_019012468.1">
    <property type="nucleotide sequence ID" value="XM_019155065.1"/>
</dbReference>
<evidence type="ECO:0000313" key="2">
    <source>
        <dbReference type="EMBL" id="OCF51249.1"/>
    </source>
</evidence>
<protein>
    <recommendedName>
        <fullName evidence="1">BTB domain-containing protein</fullName>
    </recommendedName>
</protein>
<accession>A0A1B9I6X8</accession>
<evidence type="ECO:0000313" key="3">
    <source>
        <dbReference type="EMBL" id="WWC69028.1"/>
    </source>
</evidence>